<keyword evidence="6 10" id="KW-1133">Transmembrane helix</keyword>
<dbReference type="GO" id="GO:0005886">
    <property type="term" value="C:plasma membrane"/>
    <property type="evidence" value="ECO:0007669"/>
    <property type="project" value="UniProtKB-SubCell"/>
</dbReference>
<comment type="similarity">
    <text evidence="10">Belongs to the insect chemoreceptor superfamily. Heteromeric odorant receptor channel (TC 1.A.69) family.</text>
</comment>
<dbReference type="AlphaFoldDB" id="A0A482X9C5"/>
<sequence>MYKRCWQSDYNESDAETLGENSLFHVCIRECLKKNIQHHIEIIRFWEISKESWESVLRGLKKTRIKCLIFSGLVFSPEQPWRTFNLIVISISTSIMMFFAIIGTVSIYYARNDLLTLVEITHAYVFIVSVWVLTSFHFTTKIPRMYQILQIIDTGSFTYRTVYGSEDDEKIKTNMRKYAILFQNTFHAAIAITVFSFLIFSPLLNNMIGDGRRVKVKEINYKLPVPFWFPFNADTRTWFAVAFLLESGEIIVVAFYIGVMLTFIVCIALEVGAQFKILHNSILNIQPRAVEMYKSCWQSDDNESDAETLGEDPLFHVCIRECLKENIQHHIEIIRFFKLLQNVITALLGASTAAATTSLGCLSLVLTKSKQIPKALYECPWFKLLREQEKKTLIIYQINTGKNLVLKGGGLFAIDLQFFVQIVRTTYSIFNIFSTRED</sequence>
<evidence type="ECO:0000256" key="1">
    <source>
        <dbReference type="ARBA" id="ARBA00004651"/>
    </source>
</evidence>
<evidence type="ECO:0000256" key="7">
    <source>
        <dbReference type="ARBA" id="ARBA00023136"/>
    </source>
</evidence>
<protein>
    <recommendedName>
        <fullName evidence="10">Odorant receptor</fullName>
    </recommendedName>
</protein>
<dbReference type="PANTHER" id="PTHR21137:SF35">
    <property type="entry name" value="ODORANT RECEPTOR 19A-RELATED"/>
    <property type="match status" value="1"/>
</dbReference>
<dbReference type="GO" id="GO:0007165">
    <property type="term" value="P:signal transduction"/>
    <property type="evidence" value="ECO:0007669"/>
    <property type="project" value="UniProtKB-KW"/>
</dbReference>
<evidence type="ECO:0000256" key="6">
    <source>
        <dbReference type="ARBA" id="ARBA00022989"/>
    </source>
</evidence>
<dbReference type="SMR" id="A0A482X9C5"/>
<reference evidence="11 12" key="1">
    <citation type="journal article" date="2017" name="Gigascience">
        <title>Genome sequence of the small brown planthopper, Laodelphax striatellus.</title>
        <authorList>
            <person name="Zhu J."/>
            <person name="Jiang F."/>
            <person name="Wang X."/>
            <person name="Yang P."/>
            <person name="Bao Y."/>
            <person name="Zhao W."/>
            <person name="Wang W."/>
            <person name="Lu H."/>
            <person name="Wang Q."/>
            <person name="Cui N."/>
            <person name="Li J."/>
            <person name="Chen X."/>
            <person name="Luo L."/>
            <person name="Yu J."/>
            <person name="Kang L."/>
            <person name="Cui F."/>
        </authorList>
    </citation>
    <scope>NUCLEOTIDE SEQUENCE [LARGE SCALE GENOMIC DNA]</scope>
    <source>
        <strain evidence="11">Lst14</strain>
    </source>
</reference>
<dbReference type="FunCoup" id="A0A482X9C5">
    <property type="interactions" value="91"/>
</dbReference>
<comment type="subcellular location">
    <subcellularLocation>
        <location evidence="1 10">Cell membrane</location>
        <topology evidence="1 10">Multi-pass membrane protein</topology>
    </subcellularLocation>
</comment>
<keyword evidence="2" id="KW-1003">Cell membrane</keyword>
<dbReference type="GO" id="GO:0004984">
    <property type="term" value="F:olfactory receptor activity"/>
    <property type="evidence" value="ECO:0007669"/>
    <property type="project" value="InterPro"/>
</dbReference>
<dbReference type="EMBL" id="QKKF02014716">
    <property type="protein sequence ID" value="RZF42565.1"/>
    <property type="molecule type" value="Genomic_DNA"/>
</dbReference>
<proteinExistence type="inferred from homology"/>
<dbReference type="GO" id="GO:0005549">
    <property type="term" value="F:odorant binding"/>
    <property type="evidence" value="ECO:0007669"/>
    <property type="project" value="InterPro"/>
</dbReference>
<keyword evidence="8 10" id="KW-0675">Receptor</keyword>
<dbReference type="Pfam" id="PF02949">
    <property type="entry name" value="7tm_6"/>
    <property type="match status" value="2"/>
</dbReference>
<feature type="transmembrane region" description="Helical" evidence="10">
    <location>
        <begin position="343"/>
        <end position="366"/>
    </location>
</feature>
<keyword evidence="7 10" id="KW-0472">Membrane</keyword>
<organism evidence="11 12">
    <name type="scientific">Laodelphax striatellus</name>
    <name type="common">Small brown planthopper</name>
    <name type="synonym">Delphax striatella</name>
    <dbReference type="NCBI Taxonomy" id="195883"/>
    <lineage>
        <taxon>Eukaryota</taxon>
        <taxon>Metazoa</taxon>
        <taxon>Ecdysozoa</taxon>
        <taxon>Arthropoda</taxon>
        <taxon>Hexapoda</taxon>
        <taxon>Insecta</taxon>
        <taxon>Pterygota</taxon>
        <taxon>Neoptera</taxon>
        <taxon>Paraneoptera</taxon>
        <taxon>Hemiptera</taxon>
        <taxon>Auchenorrhyncha</taxon>
        <taxon>Fulgoroidea</taxon>
        <taxon>Delphacidae</taxon>
        <taxon>Criomorphinae</taxon>
        <taxon>Laodelphax</taxon>
    </lineage>
</organism>
<evidence type="ECO:0000256" key="2">
    <source>
        <dbReference type="ARBA" id="ARBA00022475"/>
    </source>
</evidence>
<keyword evidence="12" id="KW-1185">Reference proteome</keyword>
<comment type="caution">
    <text evidence="10">Lacks conserved residue(s) required for the propagation of feature annotation.</text>
</comment>
<evidence type="ECO:0000256" key="10">
    <source>
        <dbReference type="RuleBase" id="RU351113"/>
    </source>
</evidence>
<accession>A0A482X9C5</accession>
<evidence type="ECO:0000313" key="11">
    <source>
        <dbReference type="EMBL" id="RZF42565.1"/>
    </source>
</evidence>
<feature type="transmembrane region" description="Helical" evidence="10">
    <location>
        <begin position="86"/>
        <end position="109"/>
    </location>
</feature>
<comment type="caution">
    <text evidence="11">The sequence shown here is derived from an EMBL/GenBank/DDBJ whole genome shotgun (WGS) entry which is preliminary data.</text>
</comment>
<keyword evidence="9 10" id="KW-0807">Transducer</keyword>
<dbReference type="PANTHER" id="PTHR21137">
    <property type="entry name" value="ODORANT RECEPTOR"/>
    <property type="match status" value="1"/>
</dbReference>
<evidence type="ECO:0000256" key="9">
    <source>
        <dbReference type="ARBA" id="ARBA00023224"/>
    </source>
</evidence>
<keyword evidence="5 10" id="KW-0552">Olfaction</keyword>
<evidence type="ECO:0000313" key="12">
    <source>
        <dbReference type="Proteomes" id="UP000291343"/>
    </source>
</evidence>
<evidence type="ECO:0000256" key="4">
    <source>
        <dbReference type="ARBA" id="ARBA00022692"/>
    </source>
</evidence>
<keyword evidence="3 10" id="KW-0716">Sensory transduction</keyword>
<feature type="transmembrane region" description="Helical" evidence="10">
    <location>
        <begin position="121"/>
        <end position="139"/>
    </location>
</feature>
<evidence type="ECO:0000256" key="8">
    <source>
        <dbReference type="ARBA" id="ARBA00023170"/>
    </source>
</evidence>
<feature type="transmembrane region" description="Helical" evidence="10">
    <location>
        <begin position="250"/>
        <end position="269"/>
    </location>
</feature>
<feature type="transmembrane region" description="Helical" evidence="10">
    <location>
        <begin position="178"/>
        <end position="200"/>
    </location>
</feature>
<evidence type="ECO:0000256" key="5">
    <source>
        <dbReference type="ARBA" id="ARBA00022725"/>
    </source>
</evidence>
<gene>
    <name evidence="11" type="ORF">LSTR_LSTR001360</name>
</gene>
<evidence type="ECO:0000256" key="3">
    <source>
        <dbReference type="ARBA" id="ARBA00022606"/>
    </source>
</evidence>
<dbReference type="OrthoDB" id="7548151at2759"/>
<name>A0A482X9C5_LAOST</name>
<dbReference type="Proteomes" id="UP000291343">
    <property type="component" value="Unassembled WGS sequence"/>
</dbReference>
<dbReference type="InParanoid" id="A0A482X9C5"/>
<keyword evidence="4 10" id="KW-0812">Transmembrane</keyword>
<dbReference type="InterPro" id="IPR004117">
    <property type="entry name" value="7tm6_olfct_rcpt"/>
</dbReference>